<evidence type="ECO:0000256" key="1">
    <source>
        <dbReference type="ARBA" id="ARBA00006190"/>
    </source>
</evidence>
<proteinExistence type="inferred from homology"/>
<feature type="compositionally biased region" description="Acidic residues" evidence="2">
    <location>
        <begin position="26"/>
        <end position="46"/>
    </location>
</feature>
<dbReference type="EMBL" id="JAHFZB010000047">
    <property type="protein sequence ID" value="KAK6467813.1"/>
    <property type="molecule type" value="Genomic_DNA"/>
</dbReference>
<comment type="similarity">
    <text evidence="1">Belongs to the SNF7 family.</text>
</comment>
<comment type="caution">
    <text evidence="3">The sequence shown here is derived from an EMBL/GenBank/DDBJ whole genome shotgun (WGS) entry which is preliminary data.</text>
</comment>
<evidence type="ECO:0000256" key="2">
    <source>
        <dbReference type="SAM" id="MobiDB-lite"/>
    </source>
</evidence>
<feature type="compositionally biased region" description="Low complexity" evidence="2">
    <location>
        <begin position="1"/>
        <end position="14"/>
    </location>
</feature>
<feature type="region of interest" description="Disordered" evidence="2">
    <location>
        <begin position="1"/>
        <end position="97"/>
    </location>
</feature>
<dbReference type="InterPro" id="IPR005024">
    <property type="entry name" value="Snf7_fam"/>
</dbReference>
<dbReference type="Proteomes" id="UP001369086">
    <property type="component" value="Unassembled WGS sequence"/>
</dbReference>
<organism evidence="3 4">
    <name type="scientific">Huso huso</name>
    <name type="common">Beluga</name>
    <name type="synonym">Acipenser huso</name>
    <dbReference type="NCBI Taxonomy" id="61971"/>
    <lineage>
        <taxon>Eukaryota</taxon>
        <taxon>Metazoa</taxon>
        <taxon>Chordata</taxon>
        <taxon>Craniata</taxon>
        <taxon>Vertebrata</taxon>
        <taxon>Euteleostomi</taxon>
        <taxon>Actinopterygii</taxon>
        <taxon>Chondrostei</taxon>
        <taxon>Acipenseriformes</taxon>
        <taxon>Acipenseridae</taxon>
        <taxon>Huso</taxon>
    </lineage>
</organism>
<reference evidence="3 4" key="1">
    <citation type="submission" date="2021-05" db="EMBL/GenBank/DDBJ databases">
        <authorList>
            <person name="Zahm M."/>
            <person name="Klopp C."/>
            <person name="Cabau C."/>
            <person name="Kuhl H."/>
            <person name="Suciu R."/>
            <person name="Ciorpac M."/>
            <person name="Holostenco D."/>
            <person name="Gessner J."/>
            <person name="Wuertz S."/>
            <person name="Hohne C."/>
            <person name="Stock M."/>
            <person name="Gislard M."/>
            <person name="Lluch J."/>
            <person name="Milhes M."/>
            <person name="Lampietro C."/>
            <person name="Lopez Roques C."/>
            <person name="Donnadieu C."/>
            <person name="Du K."/>
            <person name="Schartl M."/>
            <person name="Guiguen Y."/>
        </authorList>
    </citation>
    <scope>NUCLEOTIDE SEQUENCE [LARGE SCALE GENOMIC DNA]</scope>
    <source>
        <strain evidence="3">Hh-F2</strain>
        <tissue evidence="3">Blood</tissue>
    </source>
</reference>
<sequence length="97" mass="10841">MSEITEQQEIAQEISDAISRPVGFGDDVDEEELLAELEEMEQEDLEKDLLSVEDQTPAVLPSIPSDQLPSLPSQSNKKPAKAEDEDDEMRELANWAL</sequence>
<protein>
    <submittedName>
        <fullName evidence="3">Charged multivesicular body protein 4c-like</fullName>
    </submittedName>
</protein>
<feature type="compositionally biased region" description="Low complexity" evidence="2">
    <location>
        <begin position="60"/>
        <end position="75"/>
    </location>
</feature>
<evidence type="ECO:0000313" key="3">
    <source>
        <dbReference type="EMBL" id="KAK6467813.1"/>
    </source>
</evidence>
<dbReference type="PANTHER" id="PTHR22761">
    <property type="entry name" value="CHARGED MULTIVESICULAR BODY PROTEIN"/>
    <property type="match status" value="1"/>
</dbReference>
<evidence type="ECO:0000313" key="4">
    <source>
        <dbReference type="Proteomes" id="UP001369086"/>
    </source>
</evidence>
<dbReference type="Pfam" id="PF03357">
    <property type="entry name" value="Snf7"/>
    <property type="match status" value="1"/>
</dbReference>
<name>A0ABR0Y5I0_HUSHU</name>
<gene>
    <name evidence="3" type="ORF">HHUSO_G34498</name>
</gene>
<keyword evidence="4" id="KW-1185">Reference proteome</keyword>
<dbReference type="Gene3D" id="6.10.250.1710">
    <property type="match status" value="1"/>
</dbReference>
<accession>A0ABR0Y5I0</accession>
<dbReference type="PANTHER" id="PTHR22761:SF14">
    <property type="entry name" value="CHARGED MULTIVESICULAR BODY PROTEIN 4A"/>
    <property type="match status" value="1"/>
</dbReference>